<keyword evidence="3" id="KW-0808">Transferase</keyword>
<organism evidence="3 4">
    <name type="scientific">Novosphingobium sediminicola</name>
    <dbReference type="NCBI Taxonomy" id="563162"/>
    <lineage>
        <taxon>Bacteria</taxon>
        <taxon>Pseudomonadati</taxon>
        <taxon>Pseudomonadota</taxon>
        <taxon>Alphaproteobacteria</taxon>
        <taxon>Sphingomonadales</taxon>
        <taxon>Sphingomonadaceae</taxon>
        <taxon>Novosphingobium</taxon>
    </lineage>
</organism>
<dbReference type="InterPro" id="IPR028098">
    <property type="entry name" value="Glyco_trans_4-like_N"/>
</dbReference>
<evidence type="ECO:0000313" key="3">
    <source>
        <dbReference type="EMBL" id="MBB3956935.1"/>
    </source>
</evidence>
<accession>A0A7W6G875</accession>
<dbReference type="SUPFAM" id="SSF53756">
    <property type="entry name" value="UDP-Glycosyltransferase/glycogen phosphorylase"/>
    <property type="match status" value="1"/>
</dbReference>
<evidence type="ECO:0000259" key="1">
    <source>
        <dbReference type="Pfam" id="PF00534"/>
    </source>
</evidence>
<evidence type="ECO:0000259" key="2">
    <source>
        <dbReference type="Pfam" id="PF13579"/>
    </source>
</evidence>
<dbReference type="Gene3D" id="3.40.50.2000">
    <property type="entry name" value="Glycogen Phosphorylase B"/>
    <property type="match status" value="2"/>
</dbReference>
<dbReference type="Pfam" id="PF13579">
    <property type="entry name" value="Glyco_trans_4_4"/>
    <property type="match status" value="1"/>
</dbReference>
<feature type="domain" description="Glycosyltransferase subfamily 4-like N-terminal" evidence="2">
    <location>
        <begin position="16"/>
        <end position="193"/>
    </location>
</feature>
<dbReference type="Proteomes" id="UP000548867">
    <property type="component" value="Unassembled WGS sequence"/>
</dbReference>
<comment type="caution">
    <text evidence="3">The sequence shown here is derived from an EMBL/GenBank/DDBJ whole genome shotgun (WGS) entry which is preliminary data.</text>
</comment>
<evidence type="ECO:0000313" key="4">
    <source>
        <dbReference type="Proteomes" id="UP000548867"/>
    </source>
</evidence>
<dbReference type="InterPro" id="IPR001296">
    <property type="entry name" value="Glyco_trans_1"/>
</dbReference>
<protein>
    <submittedName>
        <fullName evidence="3">Glycosyltransferase involved in cell wall biosynthesis</fullName>
    </submittedName>
</protein>
<dbReference type="PANTHER" id="PTHR45947:SF15">
    <property type="entry name" value="TEICHURONIC ACID BIOSYNTHESIS GLYCOSYLTRANSFERASE TUAC-RELATED"/>
    <property type="match status" value="1"/>
</dbReference>
<reference evidence="3 4" key="1">
    <citation type="submission" date="2020-08" db="EMBL/GenBank/DDBJ databases">
        <title>Genomic Encyclopedia of Type Strains, Phase IV (KMG-IV): sequencing the most valuable type-strain genomes for metagenomic binning, comparative biology and taxonomic classification.</title>
        <authorList>
            <person name="Goeker M."/>
        </authorList>
    </citation>
    <scope>NUCLEOTIDE SEQUENCE [LARGE SCALE GENOMIC DNA]</scope>
    <source>
        <strain evidence="3 4">DSM 27057</strain>
    </source>
</reference>
<dbReference type="AlphaFoldDB" id="A0A7W6G875"/>
<dbReference type="EMBL" id="JACIDX010000017">
    <property type="protein sequence ID" value="MBB3956935.1"/>
    <property type="molecule type" value="Genomic_DNA"/>
</dbReference>
<keyword evidence="4" id="KW-1185">Reference proteome</keyword>
<name>A0A7W6G875_9SPHN</name>
<dbReference type="InterPro" id="IPR050194">
    <property type="entry name" value="Glycosyltransferase_grp1"/>
</dbReference>
<proteinExistence type="predicted"/>
<dbReference type="Pfam" id="PF00534">
    <property type="entry name" value="Glycos_transf_1"/>
    <property type="match status" value="1"/>
</dbReference>
<dbReference type="PANTHER" id="PTHR45947">
    <property type="entry name" value="SULFOQUINOVOSYL TRANSFERASE SQD2"/>
    <property type="match status" value="1"/>
</dbReference>
<feature type="domain" description="Glycosyl transferase family 1" evidence="1">
    <location>
        <begin position="220"/>
        <end position="366"/>
    </location>
</feature>
<gene>
    <name evidence="3" type="ORF">GGR38_003902</name>
</gene>
<sequence>MRVLSISTLFPSPVRGGFGKFVANQMAALHRLGGVDLTMINPIGLPPFPLSLRQPYRDWAQCPAQSELGGLTVLHPRFTLIPMIGSDSNPARITRAVLPLVRHLHAEKPFDLVDAQFFFPDGPAAAIIARELGLPLTIKARGSDIHYWGGRPAALAQMLAAADQASALLTVSGALGRDMVALGMDKAKLRVHYTGLDRERFTPTPRAQARGALPEKLGLTIPDGAPLLVCPGALIAIKGQALAIGALEELPDAHLALAGTGAYETVLRQVAEPFAARVHFLGQVSHDALPLLMSAADAVVLPSEREGLANVWIEAMACGAPLIIPDIGGGREVITSPAAGRIALRTPHAIATAARELLAAPIDQADVAAQVAGFSWEANAMKLREIWQEAI</sequence>
<dbReference type="GO" id="GO:0016757">
    <property type="term" value="F:glycosyltransferase activity"/>
    <property type="evidence" value="ECO:0007669"/>
    <property type="project" value="InterPro"/>
</dbReference>